<evidence type="ECO:0000313" key="3">
    <source>
        <dbReference type="EMBL" id="ODM06929.1"/>
    </source>
</evidence>
<evidence type="ECO:0000313" key="4">
    <source>
        <dbReference type="Proteomes" id="UP000094067"/>
    </source>
</evidence>
<feature type="compositionally biased region" description="Basic and acidic residues" evidence="2">
    <location>
        <begin position="246"/>
        <end position="263"/>
    </location>
</feature>
<comment type="caution">
    <text evidence="3">The sequence shown here is derived from an EMBL/GenBank/DDBJ whole genome shotgun (WGS) entry which is preliminary data.</text>
</comment>
<proteinExistence type="predicted"/>
<dbReference type="Pfam" id="PF20379">
    <property type="entry name" value="DUF6674"/>
    <property type="match status" value="1"/>
</dbReference>
<name>A0A1E3AE30_9FIRM</name>
<feature type="region of interest" description="Disordered" evidence="2">
    <location>
        <begin position="225"/>
        <end position="263"/>
    </location>
</feature>
<accession>A0A1E3AE30</accession>
<dbReference type="PATRIC" id="fig|1432052.4.peg.3141"/>
<dbReference type="InterPro" id="IPR046656">
    <property type="entry name" value="DUF6674"/>
</dbReference>
<dbReference type="AlphaFoldDB" id="A0A1E3AE30"/>
<dbReference type="Proteomes" id="UP000094067">
    <property type="component" value="Unassembled WGS sequence"/>
</dbReference>
<sequence length="263" mass="28802">MNETLQVPIGEQEHLKEFFKLLSQNGQQQEASEFSSLVTQLNQMEKQYTAVLSELKAVREQLEGIQDKGIKATVTKSVSSAQQKVEQAKDQLGHIRTSLSDMVKQTLAAVKQHGISALNKAADFMGIKAALNDMRDNLNVSISDTQKSIDRINAVGSELHALNEHGKNLGRALIGKEAAELTQRNEDKGVLAAIAKSLKKSKAMLEGMEKGVTRALQSIDRLEKAAARGKEEKPSVREGLNAAKQQESKEKPPTPSKKHEVSL</sequence>
<dbReference type="RefSeq" id="WP_242879778.1">
    <property type="nucleotide sequence ID" value="NZ_MCGH01000002.1"/>
</dbReference>
<keyword evidence="1" id="KW-0175">Coiled coil</keyword>
<organism evidence="3 4">
    <name type="scientific">Eisenbergiella tayi</name>
    <dbReference type="NCBI Taxonomy" id="1432052"/>
    <lineage>
        <taxon>Bacteria</taxon>
        <taxon>Bacillati</taxon>
        <taxon>Bacillota</taxon>
        <taxon>Clostridia</taxon>
        <taxon>Lachnospirales</taxon>
        <taxon>Lachnospiraceae</taxon>
        <taxon>Eisenbergiella</taxon>
    </lineage>
</organism>
<protein>
    <recommendedName>
        <fullName evidence="5">Chromosome partition protein Smc</fullName>
    </recommendedName>
</protein>
<evidence type="ECO:0000256" key="1">
    <source>
        <dbReference type="SAM" id="Coils"/>
    </source>
</evidence>
<feature type="coiled-coil region" evidence="1">
    <location>
        <begin position="41"/>
        <end position="91"/>
    </location>
</feature>
<dbReference type="EMBL" id="MCGH01000002">
    <property type="protein sequence ID" value="ODM06929.1"/>
    <property type="molecule type" value="Genomic_DNA"/>
</dbReference>
<gene>
    <name evidence="3" type="ORF">BEI61_02819</name>
</gene>
<evidence type="ECO:0008006" key="5">
    <source>
        <dbReference type="Google" id="ProtNLM"/>
    </source>
</evidence>
<reference evidence="3 4" key="1">
    <citation type="submission" date="2016-07" db="EMBL/GenBank/DDBJ databases">
        <title>Characterization of isolates of Eisenbergiella tayi derived from blood cultures, using whole genome sequencing.</title>
        <authorList>
            <person name="Burdz T."/>
            <person name="Wiebe D."/>
            <person name="Huynh C."/>
            <person name="Bernard K."/>
        </authorList>
    </citation>
    <scope>NUCLEOTIDE SEQUENCE [LARGE SCALE GENOMIC DNA]</scope>
    <source>
        <strain evidence="3 4">NML 110608</strain>
    </source>
</reference>
<feature type="compositionally biased region" description="Basic and acidic residues" evidence="2">
    <location>
        <begin position="225"/>
        <end position="236"/>
    </location>
</feature>
<evidence type="ECO:0000256" key="2">
    <source>
        <dbReference type="SAM" id="MobiDB-lite"/>
    </source>
</evidence>